<proteinExistence type="inferred from homology"/>
<dbReference type="NCBIfam" id="TIGR00512">
    <property type="entry name" value="salvage_mtnA"/>
    <property type="match status" value="1"/>
</dbReference>
<dbReference type="InterPro" id="IPR011559">
    <property type="entry name" value="Initiation_fac_2B_a/b/d"/>
</dbReference>
<dbReference type="PANTHER" id="PTHR43475">
    <property type="entry name" value="METHYLTHIORIBOSE-1-PHOSPHATE ISOMERASE"/>
    <property type="match status" value="1"/>
</dbReference>
<dbReference type="InterPro" id="IPR037171">
    <property type="entry name" value="NagB/RpiA_transferase-like"/>
</dbReference>
<dbReference type="HAMAP" id="MF_01678">
    <property type="entry name" value="Salvage_MtnA"/>
    <property type="match status" value="1"/>
</dbReference>
<sequence length="348" mass="38314">MNAPTICWQKGCVKLIDQTKLPGKLEYIYCRDVKTLWQAIKVLSVRGAPALGVAAGFGVLLGMKDFEGKDTQKFIKHVHKVCDYIGTSRPTAVNLFNVLGQMKAVLEQNSDLSVKDLKEHLKQEALKVYEDDRKVCRTMGNYGATLIKSGANIMTICNAGALATVDYGTALGVMYAAKEKDKKFKVYACETRPLLQGARLTTWELLRAKIDATLICDSMAASVMRDKNISAIFTGADRIASNGDAANKIGTYSLAVLAKYHKIPFYVVAPFSTFDMEAKSILDIPIEERDKSEVMNFGNTATAPKNVKVFNPAFDVTEGKLITGIVTEEGIIRAPFKVNIRKVFAKYV</sequence>
<dbReference type="EC" id="5.3.1.23" evidence="2"/>
<dbReference type="EMBL" id="UOGJ01000067">
    <property type="protein sequence ID" value="VAX35612.1"/>
    <property type="molecule type" value="Genomic_DNA"/>
</dbReference>
<dbReference type="GO" id="GO:0046523">
    <property type="term" value="F:S-methyl-5-thioribose-1-phosphate isomerase activity"/>
    <property type="evidence" value="ECO:0007669"/>
    <property type="project" value="UniProtKB-EC"/>
</dbReference>
<gene>
    <name evidence="2" type="ORF">MNBD_UNCLBAC01-1922</name>
</gene>
<organism evidence="2">
    <name type="scientific">hydrothermal vent metagenome</name>
    <dbReference type="NCBI Taxonomy" id="652676"/>
    <lineage>
        <taxon>unclassified sequences</taxon>
        <taxon>metagenomes</taxon>
        <taxon>ecological metagenomes</taxon>
    </lineage>
</organism>
<accession>A0A3B1D4E7</accession>
<dbReference type="Gene3D" id="1.20.120.420">
    <property type="entry name" value="translation initiation factor eif-2b, domain 1"/>
    <property type="match status" value="1"/>
</dbReference>
<dbReference type="SUPFAM" id="SSF100950">
    <property type="entry name" value="NagB/RpiA/CoA transferase-like"/>
    <property type="match status" value="1"/>
</dbReference>
<dbReference type="InterPro" id="IPR027363">
    <property type="entry name" value="M1Pi_N"/>
</dbReference>
<dbReference type="Pfam" id="PF01008">
    <property type="entry name" value="IF-2B"/>
    <property type="match status" value="1"/>
</dbReference>
<protein>
    <submittedName>
        <fullName evidence="2">Methylthioribose-1-phosphate isomerase</fullName>
        <ecNumber evidence="2">5.3.1.23</ecNumber>
    </submittedName>
</protein>
<dbReference type="GO" id="GO:0019509">
    <property type="term" value="P:L-methionine salvage from methylthioadenosine"/>
    <property type="evidence" value="ECO:0007669"/>
    <property type="project" value="TreeGrafter"/>
</dbReference>
<dbReference type="NCBIfam" id="NF004326">
    <property type="entry name" value="PRK05720.1"/>
    <property type="match status" value="1"/>
</dbReference>
<name>A0A3B1D4E7_9ZZZZ</name>
<dbReference type="NCBIfam" id="TIGR00524">
    <property type="entry name" value="eIF-2B_rel"/>
    <property type="match status" value="1"/>
</dbReference>
<dbReference type="FunFam" id="3.40.50.10470:FF:000006">
    <property type="entry name" value="Methylthioribose-1-phosphate isomerase"/>
    <property type="match status" value="1"/>
</dbReference>
<reference evidence="2" key="1">
    <citation type="submission" date="2018-06" db="EMBL/GenBank/DDBJ databases">
        <authorList>
            <person name="Zhirakovskaya E."/>
        </authorList>
    </citation>
    <scope>NUCLEOTIDE SEQUENCE</scope>
</reference>
<dbReference type="PANTHER" id="PTHR43475:SF1">
    <property type="entry name" value="METHYLTHIORIBOSE-1-PHOSPHATE ISOMERASE"/>
    <property type="match status" value="1"/>
</dbReference>
<dbReference type="FunFam" id="1.20.120.420:FF:000003">
    <property type="entry name" value="Methylthioribose-1-phosphate isomerase"/>
    <property type="match status" value="1"/>
</dbReference>
<evidence type="ECO:0000256" key="1">
    <source>
        <dbReference type="ARBA" id="ARBA00023235"/>
    </source>
</evidence>
<dbReference type="InterPro" id="IPR042529">
    <property type="entry name" value="IF_2B-like_C"/>
</dbReference>
<dbReference type="InterPro" id="IPR000649">
    <property type="entry name" value="IF-2B-related"/>
</dbReference>
<dbReference type="AlphaFoldDB" id="A0A3B1D4E7"/>
<keyword evidence="1 2" id="KW-0413">Isomerase</keyword>
<dbReference type="InterPro" id="IPR005251">
    <property type="entry name" value="IF-M1Pi"/>
</dbReference>
<evidence type="ECO:0000313" key="2">
    <source>
        <dbReference type="EMBL" id="VAX35612.1"/>
    </source>
</evidence>
<dbReference type="Gene3D" id="3.40.50.10470">
    <property type="entry name" value="Translation initiation factor eif-2b, domain 2"/>
    <property type="match status" value="1"/>
</dbReference>